<dbReference type="EMBL" id="LVLJ01000520">
    <property type="protein sequence ID" value="OAE33780.1"/>
    <property type="molecule type" value="Genomic_DNA"/>
</dbReference>
<evidence type="ECO:0000256" key="2">
    <source>
        <dbReference type="SAM" id="MobiDB-lite"/>
    </source>
</evidence>
<accession>A0A176WKT8</accession>
<dbReference type="Proteomes" id="UP000077202">
    <property type="component" value="Unassembled WGS sequence"/>
</dbReference>
<name>A0A176WKT8_MARPO</name>
<feature type="region of interest" description="Disordered" evidence="2">
    <location>
        <begin position="1"/>
        <end position="50"/>
    </location>
</feature>
<organism evidence="3 4">
    <name type="scientific">Marchantia polymorpha subsp. ruderalis</name>
    <dbReference type="NCBI Taxonomy" id="1480154"/>
    <lineage>
        <taxon>Eukaryota</taxon>
        <taxon>Viridiplantae</taxon>
        <taxon>Streptophyta</taxon>
        <taxon>Embryophyta</taxon>
        <taxon>Marchantiophyta</taxon>
        <taxon>Marchantiopsida</taxon>
        <taxon>Marchantiidae</taxon>
        <taxon>Marchantiales</taxon>
        <taxon>Marchantiaceae</taxon>
        <taxon>Marchantia</taxon>
    </lineage>
</organism>
<protein>
    <submittedName>
        <fullName evidence="3">Uncharacterized protein</fullName>
    </submittedName>
</protein>
<evidence type="ECO:0000313" key="4">
    <source>
        <dbReference type="Proteomes" id="UP000077202"/>
    </source>
</evidence>
<evidence type="ECO:0000313" key="3">
    <source>
        <dbReference type="EMBL" id="OAE33780.1"/>
    </source>
</evidence>
<feature type="coiled-coil region" evidence="1">
    <location>
        <begin position="109"/>
        <end position="140"/>
    </location>
</feature>
<reference evidence="3" key="1">
    <citation type="submission" date="2016-03" db="EMBL/GenBank/DDBJ databases">
        <title>Mechanisms controlling the formation of the plant cell surface in tip-growing cells are functionally conserved among land plants.</title>
        <authorList>
            <person name="Honkanen S."/>
            <person name="Jones V.A."/>
            <person name="Morieri G."/>
            <person name="Champion C."/>
            <person name="Hetherington A.J."/>
            <person name="Kelly S."/>
            <person name="Saint-Marcoux D."/>
            <person name="Proust H."/>
            <person name="Prescott H."/>
            <person name="Dolan L."/>
        </authorList>
    </citation>
    <scope>NUCLEOTIDE SEQUENCE [LARGE SCALE GENOMIC DNA]</scope>
    <source>
        <tissue evidence="3">Whole gametophyte</tissue>
    </source>
</reference>
<keyword evidence="1" id="KW-0175">Coiled coil</keyword>
<proteinExistence type="predicted"/>
<evidence type="ECO:0000256" key="1">
    <source>
        <dbReference type="SAM" id="Coils"/>
    </source>
</evidence>
<gene>
    <name evidence="3" type="ORF">AXG93_4587s1000</name>
</gene>
<keyword evidence="4" id="KW-1185">Reference proteome</keyword>
<feature type="compositionally biased region" description="Low complexity" evidence="2">
    <location>
        <begin position="1"/>
        <end position="13"/>
    </location>
</feature>
<sequence>MAGSGAAVAAVEATRPCSRELPRSSVATEILDSEDEEDKDLRSKGQEVESVQGTPTGVLCEQVVPLLRYLDRKAAKYADPHHRGSYVELVRNRTRIKVATNPKLQKAVNQLRNNKAAEAQREFEKQRERIEAELNSERAQNCILAEELVRQTRLLEQSQIARQADEELLRRLQS</sequence>
<comment type="caution">
    <text evidence="3">The sequence shown here is derived from an EMBL/GenBank/DDBJ whole genome shotgun (WGS) entry which is preliminary data.</text>
</comment>
<dbReference type="AlphaFoldDB" id="A0A176WKT8"/>